<dbReference type="GO" id="GO:0003924">
    <property type="term" value="F:GTPase activity"/>
    <property type="evidence" value="ECO:0007669"/>
    <property type="project" value="InterPro"/>
</dbReference>
<dbReference type="Pfam" id="PF00071">
    <property type="entry name" value="Ras"/>
    <property type="match status" value="1"/>
</dbReference>
<dbReference type="GO" id="GO:0005525">
    <property type="term" value="F:GTP binding"/>
    <property type="evidence" value="ECO:0007669"/>
    <property type="project" value="UniProtKB-KW"/>
</dbReference>
<dbReference type="PANTHER" id="PTHR47977">
    <property type="entry name" value="RAS-RELATED PROTEIN RAB"/>
    <property type="match status" value="1"/>
</dbReference>
<dbReference type="InterPro" id="IPR027417">
    <property type="entry name" value="P-loop_NTPase"/>
</dbReference>
<evidence type="ECO:0000313" key="3">
    <source>
        <dbReference type="Proteomes" id="UP000887575"/>
    </source>
</evidence>
<dbReference type="PROSITE" id="PS51419">
    <property type="entry name" value="RAB"/>
    <property type="match status" value="1"/>
</dbReference>
<dbReference type="InterPro" id="IPR005225">
    <property type="entry name" value="Small_GTP-bd"/>
</dbReference>
<dbReference type="FunFam" id="3.40.50.300:FF:000808">
    <property type="entry name" value="Small GTP-binding protein, putative"/>
    <property type="match status" value="1"/>
</dbReference>
<dbReference type="CDD" id="cd00154">
    <property type="entry name" value="Rab"/>
    <property type="match status" value="1"/>
</dbReference>
<keyword evidence="2" id="KW-0342">GTP-binding</keyword>
<evidence type="ECO:0000313" key="4">
    <source>
        <dbReference type="WBParaSite" id="MBELARI_LOCUS10573"/>
    </source>
</evidence>
<dbReference type="SMART" id="SM00176">
    <property type="entry name" value="RAN"/>
    <property type="match status" value="1"/>
</dbReference>
<keyword evidence="3" id="KW-1185">Reference proteome</keyword>
<dbReference type="InterPro" id="IPR050227">
    <property type="entry name" value="Rab"/>
</dbReference>
<sequence>MENRSRNVKVILVGESNAGKSAILHRFQHGEFPEEKRATIGIDFHTKPFTLSDDKRITLQIWDTAGQERFRQLMPTYLRDAQVAIIVFDLNDPDAHSHVTKWVNFVDMTRGNSTHIVLVGNKADLKGVRRPSNAALRKLTTEVGAMFIETSALTGDNVDELFRQVAHLPFPSTEKSISDSTIRLERSHLFMRSKECSC</sequence>
<reference evidence="4" key="1">
    <citation type="submission" date="2024-02" db="UniProtKB">
        <authorList>
            <consortium name="WormBaseParasite"/>
        </authorList>
    </citation>
    <scope>IDENTIFICATION</scope>
</reference>
<protein>
    <submittedName>
        <fullName evidence="4">Uncharacterized protein</fullName>
    </submittedName>
</protein>
<dbReference type="PROSITE" id="PS51420">
    <property type="entry name" value="RHO"/>
    <property type="match status" value="1"/>
</dbReference>
<evidence type="ECO:0000256" key="2">
    <source>
        <dbReference type="ARBA" id="ARBA00023134"/>
    </source>
</evidence>
<dbReference type="SMART" id="SM00173">
    <property type="entry name" value="RAS"/>
    <property type="match status" value="1"/>
</dbReference>
<dbReference type="InterPro" id="IPR001806">
    <property type="entry name" value="Small_GTPase"/>
</dbReference>
<dbReference type="WBParaSite" id="MBELARI_LOCUS10573">
    <property type="protein sequence ID" value="MBELARI_LOCUS10573"/>
    <property type="gene ID" value="MBELARI_LOCUS10573"/>
</dbReference>
<dbReference type="AlphaFoldDB" id="A0AAF3J1M1"/>
<dbReference type="PROSITE" id="PS51421">
    <property type="entry name" value="RAS"/>
    <property type="match status" value="1"/>
</dbReference>
<proteinExistence type="predicted"/>
<dbReference type="NCBIfam" id="TIGR00231">
    <property type="entry name" value="small_GTP"/>
    <property type="match status" value="1"/>
</dbReference>
<dbReference type="SMART" id="SM00174">
    <property type="entry name" value="RHO"/>
    <property type="match status" value="1"/>
</dbReference>
<keyword evidence="1" id="KW-0547">Nucleotide-binding</keyword>
<dbReference type="Gene3D" id="3.40.50.300">
    <property type="entry name" value="P-loop containing nucleotide triphosphate hydrolases"/>
    <property type="match status" value="1"/>
</dbReference>
<organism evidence="3 4">
    <name type="scientific">Mesorhabditis belari</name>
    <dbReference type="NCBI Taxonomy" id="2138241"/>
    <lineage>
        <taxon>Eukaryota</taxon>
        <taxon>Metazoa</taxon>
        <taxon>Ecdysozoa</taxon>
        <taxon>Nematoda</taxon>
        <taxon>Chromadorea</taxon>
        <taxon>Rhabditida</taxon>
        <taxon>Rhabditina</taxon>
        <taxon>Rhabditomorpha</taxon>
        <taxon>Rhabditoidea</taxon>
        <taxon>Rhabditidae</taxon>
        <taxon>Mesorhabditinae</taxon>
        <taxon>Mesorhabditis</taxon>
    </lineage>
</organism>
<dbReference type="PROSITE" id="PS51417">
    <property type="entry name" value="ARF"/>
    <property type="match status" value="1"/>
</dbReference>
<dbReference type="Proteomes" id="UP000887575">
    <property type="component" value="Unassembled WGS sequence"/>
</dbReference>
<name>A0AAF3J1M1_9BILA</name>
<dbReference type="SUPFAM" id="SSF52540">
    <property type="entry name" value="P-loop containing nucleoside triphosphate hydrolases"/>
    <property type="match status" value="1"/>
</dbReference>
<evidence type="ECO:0000256" key="1">
    <source>
        <dbReference type="ARBA" id="ARBA00022741"/>
    </source>
</evidence>
<dbReference type="PRINTS" id="PR00449">
    <property type="entry name" value="RASTRNSFRMNG"/>
</dbReference>
<accession>A0AAF3J1M1</accession>
<dbReference type="SMART" id="SM00175">
    <property type="entry name" value="RAB"/>
    <property type="match status" value="1"/>
</dbReference>